<reference evidence="1 2" key="1">
    <citation type="submission" date="2024-01" db="EMBL/GenBank/DDBJ databases">
        <title>The genomes of 5 underutilized Papilionoideae crops provide insights into root nodulation and disease resistanc.</title>
        <authorList>
            <person name="Jiang F."/>
        </authorList>
    </citation>
    <scope>NUCLEOTIDE SEQUENCE [LARGE SCALE GENOMIC DNA]</scope>
    <source>
        <strain evidence="1">LVBAO_FW01</strain>
        <tissue evidence="1">Leaves</tissue>
    </source>
</reference>
<accession>A0AAN9PX95</accession>
<name>A0AAN9PX95_CANGL</name>
<keyword evidence="2" id="KW-1185">Reference proteome</keyword>
<proteinExistence type="predicted"/>
<dbReference type="AlphaFoldDB" id="A0AAN9PX95"/>
<dbReference type="Proteomes" id="UP001367508">
    <property type="component" value="Unassembled WGS sequence"/>
</dbReference>
<evidence type="ECO:0000313" key="1">
    <source>
        <dbReference type="EMBL" id="KAK7313204.1"/>
    </source>
</evidence>
<sequence length="70" mass="8134">MQVGAKLHQDIKQPNAKSEQIPWEKWGLRKVFLKVQQGFHLLLQLLGSRFSDGPNALSWWCLYNALRSDL</sequence>
<comment type="caution">
    <text evidence="1">The sequence shown here is derived from an EMBL/GenBank/DDBJ whole genome shotgun (WGS) entry which is preliminary data.</text>
</comment>
<organism evidence="1 2">
    <name type="scientific">Canavalia gladiata</name>
    <name type="common">Sword bean</name>
    <name type="synonym">Dolichos gladiatus</name>
    <dbReference type="NCBI Taxonomy" id="3824"/>
    <lineage>
        <taxon>Eukaryota</taxon>
        <taxon>Viridiplantae</taxon>
        <taxon>Streptophyta</taxon>
        <taxon>Embryophyta</taxon>
        <taxon>Tracheophyta</taxon>
        <taxon>Spermatophyta</taxon>
        <taxon>Magnoliopsida</taxon>
        <taxon>eudicotyledons</taxon>
        <taxon>Gunneridae</taxon>
        <taxon>Pentapetalae</taxon>
        <taxon>rosids</taxon>
        <taxon>fabids</taxon>
        <taxon>Fabales</taxon>
        <taxon>Fabaceae</taxon>
        <taxon>Papilionoideae</taxon>
        <taxon>50 kb inversion clade</taxon>
        <taxon>NPAAA clade</taxon>
        <taxon>indigoferoid/millettioid clade</taxon>
        <taxon>Phaseoleae</taxon>
        <taxon>Canavalia</taxon>
    </lineage>
</organism>
<protein>
    <submittedName>
        <fullName evidence="1">Uncharacterized protein</fullName>
    </submittedName>
</protein>
<evidence type="ECO:0000313" key="2">
    <source>
        <dbReference type="Proteomes" id="UP001367508"/>
    </source>
</evidence>
<dbReference type="EMBL" id="JAYMYQ010000009">
    <property type="protein sequence ID" value="KAK7313204.1"/>
    <property type="molecule type" value="Genomic_DNA"/>
</dbReference>
<gene>
    <name evidence="1" type="ORF">VNO77_37724</name>
</gene>